<name>A0ABT7QRR3_9BACT</name>
<reference evidence="1" key="1">
    <citation type="submission" date="2023-01" db="EMBL/GenBank/DDBJ databases">
        <title>Sulfurovum sp. XTW-4 genome assembly.</title>
        <authorList>
            <person name="Wang J."/>
        </authorList>
    </citation>
    <scope>NUCLEOTIDE SEQUENCE</scope>
    <source>
        <strain evidence="1">XTW-4</strain>
    </source>
</reference>
<dbReference type="RefSeq" id="WP_289401737.1">
    <property type="nucleotide sequence ID" value="NZ_JAQIBC010000003.1"/>
</dbReference>
<comment type="caution">
    <text evidence="1">The sequence shown here is derived from an EMBL/GenBank/DDBJ whole genome shotgun (WGS) entry which is preliminary data.</text>
</comment>
<organism evidence="1 2">
    <name type="scientific">Sulfurovum xiamenensis</name>
    <dbReference type="NCBI Taxonomy" id="3019066"/>
    <lineage>
        <taxon>Bacteria</taxon>
        <taxon>Pseudomonadati</taxon>
        <taxon>Campylobacterota</taxon>
        <taxon>Epsilonproteobacteria</taxon>
        <taxon>Campylobacterales</taxon>
        <taxon>Sulfurovaceae</taxon>
        <taxon>Sulfurovum</taxon>
    </lineage>
</organism>
<gene>
    <name evidence="1" type="ORF">PF327_06125</name>
</gene>
<sequence length="225" mass="26103">MLTPLIKELQEALRHTPSNIQIKDALHLLFNESHYGCQKDYPVAVVHEKTRITDPSSLKFFTQKNLIDSEGFTPGDYDDTQIEQIVSHAPNYIQRVNYIVTHSKAIPQPTFFNKFKHDYWKKIQSVNGLEALIDVTVLSHDTTECEAEASLRAIIRKRKEVHQLKKLTFIWIAETVGQNTSIETVLKHYFKEDYTVVKNGEKSYYIGWSTPLQSINMRYFVCPPK</sequence>
<dbReference type="EMBL" id="JAQIBC010000003">
    <property type="protein sequence ID" value="MDM5263769.1"/>
    <property type="molecule type" value="Genomic_DNA"/>
</dbReference>
<proteinExistence type="predicted"/>
<protein>
    <submittedName>
        <fullName evidence="1">Uncharacterized protein</fullName>
    </submittedName>
</protein>
<dbReference type="Proteomes" id="UP001169066">
    <property type="component" value="Unassembled WGS sequence"/>
</dbReference>
<keyword evidence="2" id="KW-1185">Reference proteome</keyword>
<accession>A0ABT7QRR3</accession>
<evidence type="ECO:0000313" key="1">
    <source>
        <dbReference type="EMBL" id="MDM5263769.1"/>
    </source>
</evidence>
<evidence type="ECO:0000313" key="2">
    <source>
        <dbReference type="Proteomes" id="UP001169066"/>
    </source>
</evidence>